<dbReference type="OMA" id="RHLCEPP"/>
<proteinExistence type="predicted"/>
<dbReference type="SMART" id="SM00225">
    <property type="entry name" value="BTB"/>
    <property type="match status" value="1"/>
</dbReference>
<keyword evidence="4" id="KW-1185">Reference proteome</keyword>
<evidence type="ECO:0000313" key="4">
    <source>
        <dbReference type="Proteomes" id="UP000268350"/>
    </source>
</evidence>
<dbReference type="SUPFAM" id="SSF54695">
    <property type="entry name" value="POZ domain"/>
    <property type="match status" value="1"/>
</dbReference>
<dbReference type="CDD" id="cd14733">
    <property type="entry name" value="BACK"/>
    <property type="match status" value="1"/>
</dbReference>
<sequence length="1085" mass="120391">MSLVHTFLGTWEIVCCTFEGKRELSGLEGIKFRLDDTSDITWYNDLVSPIPETQDCGTYCGDSASVLFSCETFDVHETNPRLVFGAFAGHSIEFSTNTLTPTDTLVLSCENWYAVECKRLQDGQAAGQEQQLSFGEALQESYFSDVVVKSASGLEYALHASILRLNGFDCSMCVNSAPASARQVVKSGVGAGHCHSGPNTPNPIRISVAPAGEDEHQKSLPRLNLSPIYLQPPCDFQTLSGLGLGAQRVHQYSSSFNCLSNGNDSEPAIGMGTGTGTGLLSVECGGGGGGGGGGMYRFPPTSHSDSHLETSQSHCKNIFNFCQDLIIQPTPSPLLPAGGLSAGLAVCSIRRPPLSPYRARSPSPFPSSMDTPPSSPLTPVGVLCNLPTFLLSPILHWLYTESMLPDLEEDVCEKLINFAESQPSLTKLVEPTRKYLRLMKLKKFVVNVTMNLHGILNRVIQRINPVSISHEPAQLCSTFQDAFRDCAIGCAKVLQFCNIFITDATHTHMTRYQKNEIVKYIRSRIPIFMSQVQQLLRNVLGVFVGLTVQEKAELVNYLVPEIESTLFVLTAVIEEIKNSLEIMCKDLKCSHLELPQQQQQAEDAIVMQLHYVESSGADPSPRPRRGAPVGLTLYDNHMDKKRLSSAENDLKFVLYMYEVRKMRDIYGRIVAALDIINDKKTTFCEMDFLSKISTINQNMEQLIVDIPAYIFIVENLSDRLDDKLGWKEFKFCFKLATSQINGVIAKLLDHKSALRDAISQICLLVHKQEFTQSLIELGLLDSGTSGGPSDLKMADHENNLNVGLTDADHQLLLNHQHYYDYKSIKLNLIRHLCEPPTAANSNLSKNALRLLHSTQLADMEFEVHTLHAASGNAVDTEAITTSIDGGEPSSSAALQVHSFKAHRVIVAARCEWFKKALMSGMQESINRKVIITDTSPVIFRRLLLYLYGAPIDRTVGAEQICELMLLADRYSIDDLKELCENTLYSLIDEDSVVCLLGIADRYMATALKSKCLSFLSQHSQLTKCEIFKELPQTLQLEVMDLIHWFGRVSEPWNDRGFKPRSSSRHSLKSPSKPRSRSRKSSPSYM</sequence>
<dbReference type="Gene3D" id="3.30.710.10">
    <property type="entry name" value="Potassium Channel Kv1.1, Chain A"/>
    <property type="match status" value="1"/>
</dbReference>
<dbReference type="STRING" id="7266.A0A3B0KR51"/>
<dbReference type="Pfam" id="PF00651">
    <property type="entry name" value="BTB"/>
    <property type="match status" value="1"/>
</dbReference>
<dbReference type="EMBL" id="OUUW01000011">
    <property type="protein sequence ID" value="SPP86378.1"/>
    <property type="molecule type" value="Genomic_DNA"/>
</dbReference>
<feature type="compositionally biased region" description="Basic residues" evidence="1">
    <location>
        <begin position="1061"/>
        <end position="1079"/>
    </location>
</feature>
<dbReference type="PROSITE" id="PS50097">
    <property type="entry name" value="BTB"/>
    <property type="match status" value="1"/>
</dbReference>
<dbReference type="InterPro" id="IPR000210">
    <property type="entry name" value="BTB/POZ_dom"/>
</dbReference>
<protein>
    <submittedName>
        <fullName evidence="3">Blast:BTB/POZ and MATH domain-containing protein 4</fullName>
    </submittedName>
</protein>
<evidence type="ECO:0000256" key="1">
    <source>
        <dbReference type="SAM" id="MobiDB-lite"/>
    </source>
</evidence>
<dbReference type="InterPro" id="IPR011333">
    <property type="entry name" value="SKP1/BTB/POZ_sf"/>
</dbReference>
<dbReference type="AlphaFoldDB" id="A0A3B0KR51"/>
<dbReference type="PANTHER" id="PTHR24413">
    <property type="entry name" value="SPECKLE-TYPE POZ PROTEIN"/>
    <property type="match status" value="1"/>
</dbReference>
<dbReference type="Proteomes" id="UP000268350">
    <property type="component" value="Unassembled WGS sequence"/>
</dbReference>
<reference evidence="4" key="1">
    <citation type="submission" date="2018-01" db="EMBL/GenBank/DDBJ databases">
        <authorList>
            <person name="Alioto T."/>
            <person name="Alioto T."/>
        </authorList>
    </citation>
    <scope>NUCLEOTIDE SEQUENCE [LARGE SCALE GENOMIC DNA]</scope>
</reference>
<name>A0A3B0KR51_DROGU</name>
<accession>A0A3B0KR51</accession>
<evidence type="ECO:0000313" key="3">
    <source>
        <dbReference type="EMBL" id="SPP86378.1"/>
    </source>
</evidence>
<feature type="region of interest" description="Disordered" evidence="1">
    <location>
        <begin position="1054"/>
        <end position="1085"/>
    </location>
</feature>
<organism evidence="3 4">
    <name type="scientific">Drosophila guanche</name>
    <name type="common">Fruit fly</name>
    <dbReference type="NCBI Taxonomy" id="7266"/>
    <lineage>
        <taxon>Eukaryota</taxon>
        <taxon>Metazoa</taxon>
        <taxon>Ecdysozoa</taxon>
        <taxon>Arthropoda</taxon>
        <taxon>Hexapoda</taxon>
        <taxon>Insecta</taxon>
        <taxon>Pterygota</taxon>
        <taxon>Neoptera</taxon>
        <taxon>Endopterygota</taxon>
        <taxon>Diptera</taxon>
        <taxon>Brachycera</taxon>
        <taxon>Muscomorpha</taxon>
        <taxon>Ephydroidea</taxon>
        <taxon>Drosophilidae</taxon>
        <taxon>Drosophila</taxon>
        <taxon>Sophophora</taxon>
    </lineage>
</organism>
<dbReference type="OrthoDB" id="684045at2759"/>
<evidence type="ECO:0000259" key="2">
    <source>
        <dbReference type="PROSITE" id="PS50097"/>
    </source>
</evidence>
<gene>
    <name evidence="3" type="ORF">DGUA_6G008514</name>
</gene>
<dbReference type="CDD" id="cd18186">
    <property type="entry name" value="BTB_POZ_ZBTB_KLHL-like"/>
    <property type="match status" value="1"/>
</dbReference>
<feature type="domain" description="BTB" evidence="2">
    <location>
        <begin position="888"/>
        <end position="955"/>
    </location>
</feature>